<gene>
    <name evidence="7" type="ORF">SSX86_012665</name>
</gene>
<dbReference type="AlphaFoldDB" id="A0AAP0H3H5"/>
<dbReference type="GO" id="GO:0009506">
    <property type="term" value="C:plasmodesma"/>
    <property type="evidence" value="ECO:0007669"/>
    <property type="project" value="TreeGrafter"/>
</dbReference>
<dbReference type="PANTHER" id="PTHR31415">
    <property type="entry name" value="OS05G0367900 PROTEIN"/>
    <property type="match status" value="1"/>
</dbReference>
<feature type="domain" description="Late embryogenesis abundant protein LEA-2 subgroup" evidence="6">
    <location>
        <begin position="112"/>
        <end position="208"/>
    </location>
</feature>
<feature type="transmembrane region" description="Helical" evidence="5">
    <location>
        <begin position="52"/>
        <end position="78"/>
    </location>
</feature>
<dbReference type="EMBL" id="JBCNJP010000014">
    <property type="protein sequence ID" value="KAK9068550.1"/>
    <property type="molecule type" value="Genomic_DNA"/>
</dbReference>
<evidence type="ECO:0000256" key="5">
    <source>
        <dbReference type="SAM" id="Phobius"/>
    </source>
</evidence>
<sequence>MPPTPAKPHLNSAFYGPPIPPTTKSYHRPGRRTTTTTCNPLTCCFSCICGCILNLICELLITVAIFISVIGLLLWFIFRPNVPKFHVDDVTLTQFTLSPANDTLFYNLAVNLTFRNPNRRLGIYYEQIQADAVYHGLRFSTAEVQGFYLGHKKENSFGAVFKGEQLVAIGGAKSRYDSEKSEDLYRIDLKLRLKMRLKAWWVKTPRFKPKFECDLKVPMRSKGKNSTAEKFGRTKCEFDWYSK</sequence>
<keyword evidence="3 5" id="KW-1133">Transmembrane helix</keyword>
<dbReference type="InterPro" id="IPR044839">
    <property type="entry name" value="NDR1-like"/>
</dbReference>
<dbReference type="InterPro" id="IPR004864">
    <property type="entry name" value="LEA_2"/>
</dbReference>
<evidence type="ECO:0000259" key="6">
    <source>
        <dbReference type="Pfam" id="PF03168"/>
    </source>
</evidence>
<protein>
    <recommendedName>
        <fullName evidence="6">Late embryogenesis abundant protein LEA-2 subgroup domain-containing protein</fullName>
    </recommendedName>
</protein>
<dbReference type="GO" id="GO:0005886">
    <property type="term" value="C:plasma membrane"/>
    <property type="evidence" value="ECO:0007669"/>
    <property type="project" value="TreeGrafter"/>
</dbReference>
<evidence type="ECO:0000313" key="8">
    <source>
        <dbReference type="Proteomes" id="UP001408789"/>
    </source>
</evidence>
<comment type="subcellular location">
    <subcellularLocation>
        <location evidence="1">Membrane</location>
        <topology evidence="1">Single-pass membrane protein</topology>
    </subcellularLocation>
</comment>
<accession>A0AAP0H3H5</accession>
<evidence type="ECO:0000256" key="2">
    <source>
        <dbReference type="ARBA" id="ARBA00022692"/>
    </source>
</evidence>
<evidence type="ECO:0000256" key="1">
    <source>
        <dbReference type="ARBA" id="ARBA00004167"/>
    </source>
</evidence>
<keyword evidence="2 5" id="KW-0812">Transmembrane</keyword>
<dbReference type="PANTHER" id="PTHR31415:SF179">
    <property type="entry name" value="LATE EMBRYOGENESIS ABUNDANT PROTEIN, LEA_2 SUBGROUP"/>
    <property type="match status" value="1"/>
</dbReference>
<name>A0AAP0H3H5_9ASTR</name>
<comment type="caution">
    <text evidence="7">The sequence shown here is derived from an EMBL/GenBank/DDBJ whole genome shotgun (WGS) entry which is preliminary data.</text>
</comment>
<keyword evidence="4 5" id="KW-0472">Membrane</keyword>
<dbReference type="GO" id="GO:0098542">
    <property type="term" value="P:defense response to other organism"/>
    <property type="evidence" value="ECO:0007669"/>
    <property type="project" value="InterPro"/>
</dbReference>
<keyword evidence="8" id="KW-1185">Reference proteome</keyword>
<dbReference type="Pfam" id="PF03168">
    <property type="entry name" value="LEA_2"/>
    <property type="match status" value="1"/>
</dbReference>
<evidence type="ECO:0000256" key="3">
    <source>
        <dbReference type="ARBA" id="ARBA00022989"/>
    </source>
</evidence>
<proteinExistence type="predicted"/>
<evidence type="ECO:0000313" key="7">
    <source>
        <dbReference type="EMBL" id="KAK9068550.1"/>
    </source>
</evidence>
<organism evidence="7 8">
    <name type="scientific">Deinandra increscens subsp. villosa</name>
    <dbReference type="NCBI Taxonomy" id="3103831"/>
    <lineage>
        <taxon>Eukaryota</taxon>
        <taxon>Viridiplantae</taxon>
        <taxon>Streptophyta</taxon>
        <taxon>Embryophyta</taxon>
        <taxon>Tracheophyta</taxon>
        <taxon>Spermatophyta</taxon>
        <taxon>Magnoliopsida</taxon>
        <taxon>eudicotyledons</taxon>
        <taxon>Gunneridae</taxon>
        <taxon>Pentapetalae</taxon>
        <taxon>asterids</taxon>
        <taxon>campanulids</taxon>
        <taxon>Asterales</taxon>
        <taxon>Asteraceae</taxon>
        <taxon>Asteroideae</taxon>
        <taxon>Heliantheae alliance</taxon>
        <taxon>Madieae</taxon>
        <taxon>Madiinae</taxon>
        <taxon>Deinandra</taxon>
    </lineage>
</organism>
<dbReference type="Proteomes" id="UP001408789">
    <property type="component" value="Unassembled WGS sequence"/>
</dbReference>
<reference evidence="7 8" key="1">
    <citation type="submission" date="2024-04" db="EMBL/GenBank/DDBJ databases">
        <title>The reference genome of an endangered Asteraceae, Deinandra increscens subsp. villosa, native to the Central Coast of California.</title>
        <authorList>
            <person name="Guilliams M."/>
            <person name="Hasenstab-Lehman K."/>
            <person name="Meyer R."/>
            <person name="Mcevoy S."/>
        </authorList>
    </citation>
    <scope>NUCLEOTIDE SEQUENCE [LARGE SCALE GENOMIC DNA]</scope>
    <source>
        <tissue evidence="7">Leaf</tissue>
    </source>
</reference>
<evidence type="ECO:0000256" key="4">
    <source>
        <dbReference type="ARBA" id="ARBA00023136"/>
    </source>
</evidence>